<keyword evidence="4" id="KW-1185">Reference proteome</keyword>
<dbReference type="PANTHER" id="PTHR47926">
    <property type="entry name" value="PENTATRICOPEPTIDE REPEAT-CONTAINING PROTEIN"/>
    <property type="match status" value="1"/>
</dbReference>
<dbReference type="Pfam" id="PF01535">
    <property type="entry name" value="PPR"/>
    <property type="match status" value="2"/>
</dbReference>
<dbReference type="Proteomes" id="UP001604336">
    <property type="component" value="Unassembled WGS sequence"/>
</dbReference>
<dbReference type="AlphaFoldDB" id="A0ABD1VEI1"/>
<dbReference type="Gene3D" id="1.25.40.10">
    <property type="entry name" value="Tetratricopeptide repeat domain"/>
    <property type="match status" value="1"/>
</dbReference>
<dbReference type="InterPro" id="IPR002885">
    <property type="entry name" value="PPR_rpt"/>
</dbReference>
<evidence type="ECO:0000256" key="2">
    <source>
        <dbReference type="PROSITE-ProRule" id="PRU00708"/>
    </source>
</evidence>
<protein>
    <submittedName>
        <fullName evidence="3">Pentatricopeptide repeat-containing protein</fullName>
    </submittedName>
</protein>
<dbReference type="Pfam" id="PF20431">
    <property type="entry name" value="E_motif"/>
    <property type="match status" value="1"/>
</dbReference>
<reference evidence="4" key="1">
    <citation type="submission" date="2024-07" db="EMBL/GenBank/DDBJ databases">
        <title>Two chromosome-level genome assemblies of Korean endemic species Abeliophyllum distichum and Forsythia ovata (Oleaceae).</title>
        <authorList>
            <person name="Jang H."/>
        </authorList>
    </citation>
    <scope>NUCLEOTIDE SEQUENCE [LARGE SCALE GENOMIC DNA]</scope>
</reference>
<feature type="repeat" description="PPR" evidence="2">
    <location>
        <begin position="120"/>
        <end position="154"/>
    </location>
</feature>
<gene>
    <name evidence="3" type="ORF">Adt_08344</name>
</gene>
<dbReference type="InterPro" id="IPR046960">
    <property type="entry name" value="PPR_At4g14850-like_plant"/>
</dbReference>
<accession>A0ABD1VEI1</accession>
<sequence length="196" mass="21952">MPLNFLRKWRKKSSVPPDYITFVNVLSACAHSGLVEEGRYFFSYMSKVYGVEPGMEHYGCLVDLLGRTGLLEEARKVIDEMPMRADVGVLGALLGACRIHGNIDLGEEIGRQVIELEPTNSGLYVLLANLYARAGRWEDVANIRKLMNDRGVKKAPGCSAIDLEGAVNELLLEEGLIPKLKRYMLKLKKCWIPLEL</sequence>
<name>A0ABD1VEI1_9LAMI</name>
<dbReference type="InterPro" id="IPR046848">
    <property type="entry name" value="E_motif"/>
</dbReference>
<dbReference type="FunFam" id="1.25.40.10:FF:000515">
    <property type="entry name" value="Pentatricopeptide repeat-containing protein chloroplastic"/>
    <property type="match status" value="1"/>
</dbReference>
<dbReference type="PANTHER" id="PTHR47926:SF402">
    <property type="entry name" value="TETRATRICOPEPTIDE-LIKE HELICAL DOMAIN SUPERFAMILY, DYW DOMAIN-CONTAINING PROTEIN"/>
    <property type="match status" value="1"/>
</dbReference>
<comment type="caution">
    <text evidence="3">The sequence shown here is derived from an EMBL/GenBank/DDBJ whole genome shotgun (WGS) entry which is preliminary data.</text>
</comment>
<proteinExistence type="predicted"/>
<dbReference type="InterPro" id="IPR011990">
    <property type="entry name" value="TPR-like_helical_dom_sf"/>
</dbReference>
<organism evidence="3 4">
    <name type="scientific">Abeliophyllum distichum</name>
    <dbReference type="NCBI Taxonomy" id="126358"/>
    <lineage>
        <taxon>Eukaryota</taxon>
        <taxon>Viridiplantae</taxon>
        <taxon>Streptophyta</taxon>
        <taxon>Embryophyta</taxon>
        <taxon>Tracheophyta</taxon>
        <taxon>Spermatophyta</taxon>
        <taxon>Magnoliopsida</taxon>
        <taxon>eudicotyledons</taxon>
        <taxon>Gunneridae</taxon>
        <taxon>Pentapetalae</taxon>
        <taxon>asterids</taxon>
        <taxon>lamiids</taxon>
        <taxon>Lamiales</taxon>
        <taxon>Oleaceae</taxon>
        <taxon>Forsythieae</taxon>
        <taxon>Abeliophyllum</taxon>
    </lineage>
</organism>
<evidence type="ECO:0000256" key="1">
    <source>
        <dbReference type="ARBA" id="ARBA00022737"/>
    </source>
</evidence>
<dbReference type="NCBIfam" id="TIGR00756">
    <property type="entry name" value="PPR"/>
    <property type="match status" value="1"/>
</dbReference>
<keyword evidence="1" id="KW-0677">Repeat</keyword>
<dbReference type="PROSITE" id="PS51257">
    <property type="entry name" value="PROKAR_LIPOPROTEIN"/>
    <property type="match status" value="1"/>
</dbReference>
<evidence type="ECO:0000313" key="3">
    <source>
        <dbReference type="EMBL" id="KAL2534993.1"/>
    </source>
</evidence>
<evidence type="ECO:0000313" key="4">
    <source>
        <dbReference type="Proteomes" id="UP001604336"/>
    </source>
</evidence>
<dbReference type="PROSITE" id="PS51375">
    <property type="entry name" value="PPR"/>
    <property type="match status" value="1"/>
</dbReference>
<dbReference type="EMBL" id="JBFOLK010000002">
    <property type="protein sequence ID" value="KAL2534993.1"/>
    <property type="molecule type" value="Genomic_DNA"/>
</dbReference>